<evidence type="ECO:0000259" key="9">
    <source>
        <dbReference type="PROSITE" id="PS50126"/>
    </source>
</evidence>
<dbReference type="CDD" id="cd04471">
    <property type="entry name" value="S1_RNase_R"/>
    <property type="match status" value="1"/>
</dbReference>
<name>A0A833MA55_9FIRM</name>
<dbReference type="Pfam" id="PF17876">
    <property type="entry name" value="CSD2"/>
    <property type="match status" value="1"/>
</dbReference>
<dbReference type="InterPro" id="IPR003029">
    <property type="entry name" value="S1_domain"/>
</dbReference>
<dbReference type="InterPro" id="IPR011805">
    <property type="entry name" value="RNase_R"/>
</dbReference>
<dbReference type="InterPro" id="IPR004476">
    <property type="entry name" value="RNase_II/RNase_R"/>
</dbReference>
<evidence type="ECO:0000313" key="11">
    <source>
        <dbReference type="Proteomes" id="UP000465601"/>
    </source>
</evidence>
<dbReference type="InterPro" id="IPR050180">
    <property type="entry name" value="RNR_Ribonuclease"/>
</dbReference>
<protein>
    <recommendedName>
        <fullName evidence="8">Ribonuclease R</fullName>
        <shortName evidence="8">RNase R</shortName>
        <ecNumber evidence="8">3.1.13.1</ecNumber>
    </recommendedName>
</protein>
<evidence type="ECO:0000256" key="8">
    <source>
        <dbReference type="HAMAP-Rule" id="MF_01895"/>
    </source>
</evidence>
<dbReference type="PANTHER" id="PTHR23355">
    <property type="entry name" value="RIBONUCLEASE"/>
    <property type="match status" value="1"/>
</dbReference>
<evidence type="ECO:0000256" key="7">
    <source>
        <dbReference type="ARBA" id="ARBA00022884"/>
    </source>
</evidence>
<gene>
    <name evidence="8 10" type="primary">rnr</name>
    <name evidence="10" type="ORF">F8153_07675</name>
</gene>
<dbReference type="Gene3D" id="2.40.50.140">
    <property type="entry name" value="Nucleic acid-binding proteins"/>
    <property type="match status" value="3"/>
</dbReference>
<dbReference type="EMBL" id="WBZB01000023">
    <property type="protein sequence ID" value="KAB3530180.1"/>
    <property type="molecule type" value="Genomic_DNA"/>
</dbReference>
<keyword evidence="5 8" id="KW-0378">Hydrolase</keyword>
<dbReference type="GO" id="GO:0005829">
    <property type="term" value="C:cytosol"/>
    <property type="evidence" value="ECO:0007669"/>
    <property type="project" value="TreeGrafter"/>
</dbReference>
<dbReference type="EC" id="3.1.13.1" evidence="8"/>
<organism evidence="10 11">
    <name type="scientific">Alkaliphilus serpentinus</name>
    <dbReference type="NCBI Taxonomy" id="1482731"/>
    <lineage>
        <taxon>Bacteria</taxon>
        <taxon>Bacillati</taxon>
        <taxon>Bacillota</taxon>
        <taxon>Clostridia</taxon>
        <taxon>Peptostreptococcales</taxon>
        <taxon>Natronincolaceae</taxon>
        <taxon>Alkaliphilus</taxon>
    </lineage>
</organism>
<comment type="similarity">
    <text evidence="8">Belongs to the RNR ribonuclease family. RNase R subfamily.</text>
</comment>
<evidence type="ECO:0000256" key="1">
    <source>
        <dbReference type="ARBA" id="ARBA00001849"/>
    </source>
</evidence>
<evidence type="ECO:0000256" key="2">
    <source>
        <dbReference type="ARBA" id="ARBA00004496"/>
    </source>
</evidence>
<dbReference type="PANTHER" id="PTHR23355:SF9">
    <property type="entry name" value="DIS3-LIKE EXONUCLEASE 2"/>
    <property type="match status" value="1"/>
</dbReference>
<keyword evidence="3 8" id="KW-0963">Cytoplasm</keyword>
<dbReference type="HAMAP" id="MF_01895">
    <property type="entry name" value="RNase_R"/>
    <property type="match status" value="1"/>
</dbReference>
<dbReference type="RefSeq" id="WP_151865775.1">
    <property type="nucleotide sequence ID" value="NZ_WBZB01000023.1"/>
</dbReference>
<dbReference type="SMART" id="SM00955">
    <property type="entry name" value="RNB"/>
    <property type="match status" value="1"/>
</dbReference>
<proteinExistence type="inferred from homology"/>
<dbReference type="AlphaFoldDB" id="A0A833MA55"/>
<reference evidence="10 11" key="1">
    <citation type="submission" date="2019-10" db="EMBL/GenBank/DDBJ databases">
        <title>Alkaliphilus serpentinus sp. nov. and Alkaliphilus pronyensis sp. nov., two novel anaerobic alkaliphilic species isolated from the serpentinized-hosted hydrothermal field of the Prony Bay (New Caledonia).</title>
        <authorList>
            <person name="Postec A."/>
        </authorList>
    </citation>
    <scope>NUCLEOTIDE SEQUENCE [LARGE SCALE GENOMIC DNA]</scope>
    <source>
        <strain evidence="10 11">LacT</strain>
    </source>
</reference>
<dbReference type="NCBIfam" id="TIGR02063">
    <property type="entry name" value="RNase_R"/>
    <property type="match status" value="1"/>
</dbReference>
<dbReference type="Pfam" id="PF00773">
    <property type="entry name" value="RNB"/>
    <property type="match status" value="1"/>
</dbReference>
<dbReference type="InterPro" id="IPR001900">
    <property type="entry name" value="RNase_II/R"/>
</dbReference>
<evidence type="ECO:0000256" key="6">
    <source>
        <dbReference type="ARBA" id="ARBA00022839"/>
    </source>
</evidence>
<keyword evidence="7 8" id="KW-0694">RNA-binding</keyword>
<keyword evidence="4 8" id="KW-0540">Nuclease</keyword>
<dbReference type="GO" id="GO:0008859">
    <property type="term" value="F:exoribonuclease II activity"/>
    <property type="evidence" value="ECO:0007669"/>
    <property type="project" value="UniProtKB-UniRule"/>
</dbReference>
<comment type="subcellular location">
    <subcellularLocation>
        <location evidence="2 8">Cytoplasm</location>
    </subcellularLocation>
</comment>
<dbReference type="GO" id="GO:0006402">
    <property type="term" value="P:mRNA catabolic process"/>
    <property type="evidence" value="ECO:0007669"/>
    <property type="project" value="TreeGrafter"/>
</dbReference>
<dbReference type="SMART" id="SM00357">
    <property type="entry name" value="CSP"/>
    <property type="match status" value="2"/>
</dbReference>
<evidence type="ECO:0000256" key="5">
    <source>
        <dbReference type="ARBA" id="ARBA00022801"/>
    </source>
</evidence>
<dbReference type="Pfam" id="PF00575">
    <property type="entry name" value="S1"/>
    <property type="match status" value="1"/>
</dbReference>
<comment type="catalytic activity">
    <reaction evidence="1 8">
        <text>Exonucleolytic cleavage in the 3'- to 5'-direction to yield nucleoside 5'-phosphates.</text>
        <dbReference type="EC" id="3.1.13.1"/>
    </reaction>
</comment>
<dbReference type="GO" id="GO:0003723">
    <property type="term" value="F:RNA binding"/>
    <property type="evidence" value="ECO:0007669"/>
    <property type="project" value="UniProtKB-UniRule"/>
</dbReference>
<keyword evidence="6 8" id="KW-0269">Exonuclease</keyword>
<dbReference type="InterPro" id="IPR011129">
    <property type="entry name" value="CSD"/>
</dbReference>
<feature type="domain" description="S1 motif" evidence="9">
    <location>
        <begin position="624"/>
        <end position="704"/>
    </location>
</feature>
<evidence type="ECO:0000256" key="4">
    <source>
        <dbReference type="ARBA" id="ARBA00022722"/>
    </source>
</evidence>
<dbReference type="NCBIfam" id="TIGR00358">
    <property type="entry name" value="3_prime_RNase"/>
    <property type="match status" value="1"/>
</dbReference>
<dbReference type="InterPro" id="IPR040476">
    <property type="entry name" value="CSD2"/>
</dbReference>
<dbReference type="InterPro" id="IPR012340">
    <property type="entry name" value="NA-bd_OB-fold"/>
</dbReference>
<dbReference type="PROSITE" id="PS50126">
    <property type="entry name" value="S1"/>
    <property type="match status" value="1"/>
</dbReference>
<dbReference type="OrthoDB" id="9764149at2"/>
<dbReference type="Pfam" id="PF08206">
    <property type="entry name" value="OB_RNB"/>
    <property type="match status" value="1"/>
</dbReference>
<dbReference type="Proteomes" id="UP000465601">
    <property type="component" value="Unassembled WGS sequence"/>
</dbReference>
<dbReference type="InterPro" id="IPR013223">
    <property type="entry name" value="RNase_B_OB_dom"/>
</dbReference>
<dbReference type="SUPFAM" id="SSF50249">
    <property type="entry name" value="Nucleic acid-binding proteins"/>
    <property type="match status" value="4"/>
</dbReference>
<comment type="caution">
    <text evidence="10">The sequence shown here is derived from an EMBL/GenBank/DDBJ whole genome shotgun (WGS) entry which is preliminary data.</text>
</comment>
<accession>A0A833MA55</accession>
<evidence type="ECO:0000256" key="3">
    <source>
        <dbReference type="ARBA" id="ARBA00022490"/>
    </source>
</evidence>
<keyword evidence="11" id="KW-1185">Reference proteome</keyword>
<evidence type="ECO:0000313" key="10">
    <source>
        <dbReference type="EMBL" id="KAB3530180.1"/>
    </source>
</evidence>
<comment type="function">
    <text evidence="8">3'-5' exoribonuclease that releases 5'-nucleoside monophosphates and is involved in maturation of structured RNAs.</text>
</comment>
<dbReference type="SMART" id="SM00316">
    <property type="entry name" value="S1"/>
    <property type="match status" value="1"/>
</dbReference>
<sequence>MATKERIVEFMRELAYNPMLEEELASVFQLGKRERKSFTALLDEMEQEGLIIKTRKKRYGVPERMGLVVGRLQANQKGFGFIIPDNPDTEDVFIASNLLNGAMHNDRVIARINAMNTKSKRAEGEVIRILERANQEIVGIYEESKNFGFVVPDDSRINVDIYIPKKEGKKVKNGYKVVCQITRWPEARRNPEGVIVEVLGHPKDNETNIQAVIKKYKLETEFPSEVVAEVEKISEEISEEEIKRRLDLRDLRMVTIDGADAKDLDDAVSIEKLENGNYRLGVHIADVTHYVRENTPLDQEALKRGTSVYLVDRVIPMLPKKLSNGVCSLNPKINRLTLSVIMEIDKSGKVQKHQVAESVIKIDERMIYEDVSDILEQDDAALKEKYSHLVDDFKLMEDLCKILRKRREERGAIDFDFPEAKVILDEKGVPLEVKKYDRRIANRIIEEFMLVCNETVAEYFYWMNVPFVYRVHEDPSVEKLEDFNKFIHNFGYHLKGLSNEIHPKVLQELLKKIEGKREEVVINTLMLRSLKKARYAADNLGHFGLAAEYYCHFTSPIRRYPDLAIHRIIKAILNYGTENKWLSKISGLVGYIGEQSSIRERKADEAERETVDMKKAQYMAEKIGEEFEGVVSGIISFGLFVELDNTIEGMIRVSSLEDDYYIYNSEHHTLTGERKKRVFRIGDVLRVKVAMVDILQREIDFTLVEDNQ</sequence>